<evidence type="ECO:0000313" key="3">
    <source>
        <dbReference type="Proteomes" id="UP000294887"/>
    </source>
</evidence>
<dbReference type="EMBL" id="SMFQ01000004">
    <property type="protein sequence ID" value="TCJ84805.1"/>
    <property type="molecule type" value="Genomic_DNA"/>
</dbReference>
<organism evidence="2 3">
    <name type="scientific">Cocleimonas flava</name>
    <dbReference type="NCBI Taxonomy" id="634765"/>
    <lineage>
        <taxon>Bacteria</taxon>
        <taxon>Pseudomonadati</taxon>
        <taxon>Pseudomonadota</taxon>
        <taxon>Gammaproteobacteria</taxon>
        <taxon>Thiotrichales</taxon>
        <taxon>Thiotrichaceae</taxon>
        <taxon>Cocleimonas</taxon>
    </lineage>
</organism>
<evidence type="ECO:0000313" key="2">
    <source>
        <dbReference type="EMBL" id="TCJ84805.1"/>
    </source>
</evidence>
<dbReference type="InterPro" id="IPR010330">
    <property type="entry name" value="CoiA_nuc"/>
</dbReference>
<proteinExistence type="predicted"/>
<feature type="domain" description="Competence protein CoiA nuclease-like" evidence="1">
    <location>
        <begin position="68"/>
        <end position="155"/>
    </location>
</feature>
<sequence length="338" mass="38811">MPLRAKIDNQDIFSFNYNENSWEKLKSQYKSMGLTMSCCSAKAIPKTSKLGNFYFAHSVKSNCSSEAESPEHLYIKTLIAKTASKCGWLVKTEWPNDPNPKNKIWEADVYCKKNKTQIVFEVQLSYQTNQITLKRQREYTKSGVRCAWFASEQSFDVEYLYPNKETPFFLITKPKVGVIPKVKNFEVELTDFVEGMLNKRLTWEERPITNTSYIMFFEDECWKCKNKNKQIFGSGFDVYEDRAKTVPNASTILVGILNSYGKKALHSMGLNSISSFGTIKGNAPGFPYCNVCYHCGAPQTNHYLMDKLSNGKIKTSYVEHEEISYSGTWEYKHGNPHT</sequence>
<dbReference type="Proteomes" id="UP000294887">
    <property type="component" value="Unassembled WGS sequence"/>
</dbReference>
<protein>
    <recommendedName>
        <fullName evidence="1">Competence protein CoiA nuclease-like domain-containing protein</fullName>
    </recommendedName>
</protein>
<dbReference type="Pfam" id="PF06054">
    <property type="entry name" value="CoiA_nuc"/>
    <property type="match status" value="1"/>
</dbReference>
<comment type="caution">
    <text evidence="2">The sequence shown here is derived from an EMBL/GenBank/DDBJ whole genome shotgun (WGS) entry which is preliminary data.</text>
</comment>
<dbReference type="AlphaFoldDB" id="A0A4V2P887"/>
<accession>A0A4V2P887</accession>
<reference evidence="2 3" key="1">
    <citation type="submission" date="2019-03" db="EMBL/GenBank/DDBJ databases">
        <title>Genomic Encyclopedia of Type Strains, Phase IV (KMG-IV): sequencing the most valuable type-strain genomes for metagenomic binning, comparative biology and taxonomic classification.</title>
        <authorList>
            <person name="Goeker M."/>
        </authorList>
    </citation>
    <scope>NUCLEOTIDE SEQUENCE [LARGE SCALE GENOMIC DNA]</scope>
    <source>
        <strain evidence="2 3">DSM 24830</strain>
    </source>
</reference>
<dbReference type="RefSeq" id="WP_131906540.1">
    <property type="nucleotide sequence ID" value="NZ_BAAAFU010000006.1"/>
</dbReference>
<dbReference type="OrthoDB" id="8910564at2"/>
<name>A0A4V2P887_9GAMM</name>
<keyword evidence="3" id="KW-1185">Reference proteome</keyword>
<evidence type="ECO:0000259" key="1">
    <source>
        <dbReference type="Pfam" id="PF06054"/>
    </source>
</evidence>
<gene>
    <name evidence="2" type="ORF">EV695_2766</name>
</gene>